<dbReference type="EMBL" id="FNJI01000003">
    <property type="protein sequence ID" value="SDO56801.1"/>
    <property type="molecule type" value="Genomic_DNA"/>
</dbReference>
<dbReference type="Proteomes" id="UP000199073">
    <property type="component" value="Unassembled WGS sequence"/>
</dbReference>
<gene>
    <name evidence="1" type="ORF">SAMN05660330_00550</name>
</gene>
<evidence type="ECO:0000313" key="2">
    <source>
        <dbReference type="Proteomes" id="UP000199073"/>
    </source>
</evidence>
<sequence length="167" mass="17716">MRRLPQKQDSTAPLTDPVDADDNAAILLIIDEDIVNPGGSETNFDAFCGNEPCAKLALGELNASVADDSQVVVGNPQDMTGLNAAMYDRAYNAALGVTTGTDIVTIDDTTTYNYVIGAKAVYLNNVLESLNAPVPTVTAYSNGRFGIGVNISELVDLQAVVKNEDFR</sequence>
<protein>
    <submittedName>
        <fullName evidence="1">Uncharacterized protein</fullName>
    </submittedName>
</protein>
<accession>A0A1H0KM15</accession>
<keyword evidence="2" id="KW-1185">Reference proteome</keyword>
<proteinExistence type="predicted"/>
<dbReference type="AlphaFoldDB" id="A0A1H0KM15"/>
<reference evidence="1 2" key="1">
    <citation type="submission" date="2016-10" db="EMBL/GenBank/DDBJ databases">
        <authorList>
            <person name="de Groot N.N."/>
        </authorList>
    </citation>
    <scope>NUCLEOTIDE SEQUENCE [LARGE SCALE GENOMIC DNA]</scope>
    <source>
        <strain evidence="1 2">DSM 12130</strain>
    </source>
</reference>
<evidence type="ECO:0000313" key="1">
    <source>
        <dbReference type="EMBL" id="SDO56801.1"/>
    </source>
</evidence>
<organism evidence="1 2">
    <name type="scientific">Desulforhopalus singaporensis</name>
    <dbReference type="NCBI Taxonomy" id="91360"/>
    <lineage>
        <taxon>Bacteria</taxon>
        <taxon>Pseudomonadati</taxon>
        <taxon>Thermodesulfobacteriota</taxon>
        <taxon>Desulfobulbia</taxon>
        <taxon>Desulfobulbales</taxon>
        <taxon>Desulfocapsaceae</taxon>
        <taxon>Desulforhopalus</taxon>
    </lineage>
</organism>
<name>A0A1H0KM15_9BACT</name>
<dbReference type="RefSeq" id="WP_092219537.1">
    <property type="nucleotide sequence ID" value="NZ_FNJI01000003.1"/>
</dbReference>